<feature type="region of interest" description="Disordered" evidence="1">
    <location>
        <begin position="118"/>
        <end position="146"/>
    </location>
</feature>
<dbReference type="EMBL" id="JAKELL010000014">
    <property type="protein sequence ID" value="KAH8994613.1"/>
    <property type="molecule type" value="Genomic_DNA"/>
</dbReference>
<evidence type="ECO:0000313" key="2">
    <source>
        <dbReference type="EMBL" id="KAH8994613.1"/>
    </source>
</evidence>
<keyword evidence="3" id="KW-1185">Reference proteome</keyword>
<protein>
    <submittedName>
        <fullName evidence="2">Uncharacterized protein</fullName>
    </submittedName>
</protein>
<evidence type="ECO:0000256" key="1">
    <source>
        <dbReference type="SAM" id="MobiDB-lite"/>
    </source>
</evidence>
<gene>
    <name evidence="2" type="ORF">EDB92DRAFT_2102576</name>
</gene>
<feature type="region of interest" description="Disordered" evidence="1">
    <location>
        <begin position="262"/>
        <end position="313"/>
    </location>
</feature>
<feature type="region of interest" description="Disordered" evidence="1">
    <location>
        <begin position="162"/>
        <end position="247"/>
    </location>
</feature>
<feature type="region of interest" description="Disordered" evidence="1">
    <location>
        <begin position="512"/>
        <end position="586"/>
    </location>
</feature>
<feature type="compositionally biased region" description="Polar residues" evidence="1">
    <location>
        <begin position="263"/>
        <end position="276"/>
    </location>
</feature>
<comment type="caution">
    <text evidence="2">The sequence shown here is derived from an EMBL/GenBank/DDBJ whole genome shotgun (WGS) entry which is preliminary data.</text>
</comment>
<dbReference type="Proteomes" id="UP001201163">
    <property type="component" value="Unassembled WGS sequence"/>
</dbReference>
<feature type="compositionally biased region" description="Basic and acidic residues" evidence="1">
    <location>
        <begin position="121"/>
        <end position="133"/>
    </location>
</feature>
<evidence type="ECO:0000313" key="3">
    <source>
        <dbReference type="Proteomes" id="UP001201163"/>
    </source>
</evidence>
<feature type="compositionally biased region" description="Polar residues" evidence="1">
    <location>
        <begin position="515"/>
        <end position="529"/>
    </location>
</feature>
<name>A0AAD4QF26_9AGAM</name>
<sequence>MYHDQQDASTSALLRPLSIDVATLGQPDAGPRSSSNEDAYRHRDEDQGVGTFQVPVPGGASILMKDSAGTSMTLNLGIDPSSGTPILSGRAIDAHGCVLDVHPCSCNDPVSLRHNFPGTPEHSRGGAHLRDSHLYPSPKSPFGAYRRPATTLTPLVVVQTLMTAPPSPSHPEHQGGESSAPVPETSVEVLRSPFTPTPASMLQRSQSPGSDTHDTFYTPPMGPEDTSNPSNTIPPLPSSPNPPSFSRKVRLNTIPEQILFGSDSASPLVQSPTSDGGCSDISRPSALGPLPSLPSSPAYTASERSTQTVVPHSHPARDVQLDLEEQLNAESTTNGPLLHGNAFSQGSRAYTAAGSDLGPEEGLIHPGTLGRLTLAGIDATSRQGSVVDSASDLYTDRVIAAPVPSMPIAIGLEGQELRYNLATQPCFDPTEEPTNLLVRRSGNFEGKWVANIHQDRMALTLDLTLDGLGMHNLSLSVPPRVPSNQAPTPEVRQASPRLWEQPVAVERADHWEAASESSHSVGTIGSSPSTAPPLSDLPLTPIPELLHTPTGHGMPITGAGAPERPSPHTSAFLSDRQHPQSKLPGPLDSSPIIEQLAHGESHVSMIRSSMRKIAREWQNITVMPDGVALSVIDDDLAMLYHALSDLVPVITLTWPLVRQPSLNTEGGQPLPAEFQLHLQHMSDAERKWYLKQHEFTASLQRYAPSSLRSLFFFWLTTHGYRNLTRLALLAQRVREDPDAAYRGNVHERITQFVAKFEDIALRLKLAHHIRIEQKYRVRVRHTARRAVASPEQVAAHEYNKGRLVKVRGEIEEIKRTLLALCDPRPYR</sequence>
<dbReference type="AlphaFoldDB" id="A0AAD4QF26"/>
<feature type="compositionally biased region" description="Pro residues" evidence="1">
    <location>
        <begin position="232"/>
        <end position="243"/>
    </location>
</feature>
<feature type="compositionally biased region" description="Polar residues" evidence="1">
    <location>
        <begin position="197"/>
        <end position="210"/>
    </location>
</feature>
<organism evidence="2 3">
    <name type="scientific">Lactarius akahatsu</name>
    <dbReference type="NCBI Taxonomy" id="416441"/>
    <lineage>
        <taxon>Eukaryota</taxon>
        <taxon>Fungi</taxon>
        <taxon>Dikarya</taxon>
        <taxon>Basidiomycota</taxon>
        <taxon>Agaricomycotina</taxon>
        <taxon>Agaricomycetes</taxon>
        <taxon>Russulales</taxon>
        <taxon>Russulaceae</taxon>
        <taxon>Lactarius</taxon>
    </lineage>
</organism>
<proteinExistence type="predicted"/>
<accession>A0AAD4QF26</accession>
<reference evidence="2" key="1">
    <citation type="submission" date="2022-01" db="EMBL/GenBank/DDBJ databases">
        <title>Comparative genomics reveals a dynamic genome evolution in the ectomycorrhizal milk-cap (Lactarius) mushrooms.</title>
        <authorList>
            <consortium name="DOE Joint Genome Institute"/>
            <person name="Lebreton A."/>
            <person name="Tang N."/>
            <person name="Kuo A."/>
            <person name="LaButti K."/>
            <person name="Drula E."/>
            <person name="Barry K."/>
            <person name="Clum A."/>
            <person name="Lipzen A."/>
            <person name="Mousain D."/>
            <person name="Ng V."/>
            <person name="Wang R."/>
            <person name="Wang X."/>
            <person name="Dai Y."/>
            <person name="Henrissat B."/>
            <person name="Grigoriev I.V."/>
            <person name="Guerin-Laguette A."/>
            <person name="Yu F."/>
            <person name="Martin F.M."/>
        </authorList>
    </citation>
    <scope>NUCLEOTIDE SEQUENCE</scope>
    <source>
        <strain evidence="2">QP</strain>
    </source>
</reference>
<feature type="compositionally biased region" description="Low complexity" evidence="1">
    <location>
        <begin position="284"/>
        <end position="302"/>
    </location>
</feature>
<feature type="region of interest" description="Disordered" evidence="1">
    <location>
        <begin position="22"/>
        <end position="56"/>
    </location>
</feature>